<dbReference type="RefSeq" id="WP_330929715.1">
    <property type="nucleotide sequence ID" value="NZ_CP119075.1"/>
</dbReference>
<dbReference type="AlphaFoldDB" id="A0AAF0CS21"/>
<reference evidence="2" key="1">
    <citation type="submission" date="2023-03" db="EMBL/GenBank/DDBJ databases">
        <title>Lomoglobus Profundus gen. nov., sp. nov., a novel member of the phylum Verrucomicrobia, isolated from deep-marine sediment of South China Sea.</title>
        <authorList>
            <person name="Ahmad T."/>
            <person name="Ishaq S.E."/>
            <person name="Wang F."/>
        </authorList>
    </citation>
    <scope>NUCLEOTIDE SEQUENCE</scope>
    <source>
        <strain evidence="2">LMO-M01</strain>
    </source>
</reference>
<sequence>MLFLVTGQQLRFARRKTAEVTVIMVLCGRAHLSLTALKALAADDSIPLRIILVDNGGGWPTRWLLSRLFGARIVRNRTNRGFGPAVNQALAWVDTPGTVLLNNDAMVRPGCLRALAETLFASPDVGAVGGKVVLLHGRVQEAGCILWADGHCTGYGRDKSEEAGEVNFRRDVDFCSGVLLALRTRTFRELGGMDENYAPAYAEDVDLCVRLWARGCRIVYEPSAVVDHYEFGTSVSQDRAFALQRRNHRILVAKHTRFLSHQPAPGSSEPRARQRLRPGGRRILFLDDELPRRIRGAGHPRMIRIMEAMVHAGHAISFYPLHRRTSAWEARASDLPPEVEYLGGGSMESECNVMDRELELALIWILDRCYRDFDAIWVSRPQNLETLLTIRDLQPELLDELELIYDAEAIAALRAERYAKLIEPTMSPAANTWTLTRELDLAQKADRVVAVSAGEAEVFRSHGVETVAVLGHAIRAFRGALRFSSRYHILFVGPLVVGSPNAEGFTWFLNHVLPLLRDRIDRARLHLKVVGRVDGTCRTRWLRHAPEVEFMGEVEDLTSIYGSARVFIAPIRYASGISQKVMEAAAYGVPVVTTPLVADLIGWRENGTVQAAATAHDFAHHIVNLFTDEAAWSRAQEHGLRAVERDCHPQGFAQALNEILQPMKTSRGSEPEAVSSGLTRLRR</sequence>
<keyword evidence="3" id="KW-1185">Reference proteome</keyword>
<dbReference type="Gene3D" id="3.90.550.10">
    <property type="entry name" value="Spore Coat Polysaccharide Biosynthesis Protein SpsA, Chain A"/>
    <property type="match status" value="1"/>
</dbReference>
<dbReference type="CDD" id="cd03801">
    <property type="entry name" value="GT4_PimA-like"/>
    <property type="match status" value="1"/>
</dbReference>
<dbReference type="EMBL" id="CP119075">
    <property type="protein sequence ID" value="WED67000.1"/>
    <property type="molecule type" value="Genomic_DNA"/>
</dbReference>
<protein>
    <submittedName>
        <fullName evidence="2">Glycosyltransferase</fullName>
        <ecNumber evidence="2">2.4.-.-</ecNumber>
    </submittedName>
</protein>
<name>A0AAF0CS21_9BACT</name>
<dbReference type="SUPFAM" id="SSF53448">
    <property type="entry name" value="Nucleotide-diphospho-sugar transferases"/>
    <property type="match status" value="1"/>
</dbReference>
<dbReference type="EC" id="2.4.-.-" evidence="2"/>
<accession>A0AAF0CS21</accession>
<organism evidence="2 3">
    <name type="scientific">Synoicihabitans lomoniglobus</name>
    <dbReference type="NCBI Taxonomy" id="2909285"/>
    <lineage>
        <taxon>Bacteria</taxon>
        <taxon>Pseudomonadati</taxon>
        <taxon>Verrucomicrobiota</taxon>
        <taxon>Opitutia</taxon>
        <taxon>Opitutales</taxon>
        <taxon>Opitutaceae</taxon>
        <taxon>Synoicihabitans</taxon>
    </lineage>
</organism>
<dbReference type="SUPFAM" id="SSF53756">
    <property type="entry name" value="UDP-Glycosyltransferase/glycogen phosphorylase"/>
    <property type="match status" value="1"/>
</dbReference>
<keyword evidence="2" id="KW-0808">Transferase</keyword>
<dbReference type="GO" id="GO:0016757">
    <property type="term" value="F:glycosyltransferase activity"/>
    <property type="evidence" value="ECO:0007669"/>
    <property type="project" value="UniProtKB-KW"/>
</dbReference>
<dbReference type="Gene3D" id="3.40.50.2000">
    <property type="entry name" value="Glycogen Phosphorylase B"/>
    <property type="match status" value="1"/>
</dbReference>
<dbReference type="CDD" id="cd04186">
    <property type="entry name" value="GT_2_like_c"/>
    <property type="match status" value="1"/>
</dbReference>
<proteinExistence type="predicted"/>
<gene>
    <name evidence="2" type="ORF">PXH66_09070</name>
</gene>
<dbReference type="PANTHER" id="PTHR43179">
    <property type="entry name" value="RHAMNOSYLTRANSFERASE WBBL"/>
    <property type="match status" value="1"/>
</dbReference>
<dbReference type="PANTHER" id="PTHR43179:SF7">
    <property type="entry name" value="RHAMNOSYLTRANSFERASE WBBL"/>
    <property type="match status" value="1"/>
</dbReference>
<dbReference type="InterPro" id="IPR029044">
    <property type="entry name" value="Nucleotide-diphossugar_trans"/>
</dbReference>
<dbReference type="KEGG" id="slom:PXH66_09070"/>
<evidence type="ECO:0000256" key="1">
    <source>
        <dbReference type="SAM" id="MobiDB-lite"/>
    </source>
</evidence>
<feature type="region of interest" description="Disordered" evidence="1">
    <location>
        <begin position="663"/>
        <end position="683"/>
    </location>
</feature>
<keyword evidence="2" id="KW-0328">Glycosyltransferase</keyword>
<dbReference type="Pfam" id="PF13641">
    <property type="entry name" value="Glyco_tranf_2_3"/>
    <property type="match status" value="1"/>
</dbReference>
<dbReference type="Pfam" id="PF13692">
    <property type="entry name" value="Glyco_trans_1_4"/>
    <property type="match status" value="1"/>
</dbReference>
<evidence type="ECO:0000313" key="3">
    <source>
        <dbReference type="Proteomes" id="UP001218638"/>
    </source>
</evidence>
<dbReference type="Proteomes" id="UP001218638">
    <property type="component" value="Chromosome"/>
</dbReference>
<evidence type="ECO:0000313" key="2">
    <source>
        <dbReference type="EMBL" id="WED67000.1"/>
    </source>
</evidence>